<protein>
    <submittedName>
        <fullName evidence="3">Uncharacterized protein</fullName>
    </submittedName>
</protein>
<feature type="compositionally biased region" description="Low complexity" evidence="1">
    <location>
        <begin position="21"/>
        <end position="42"/>
    </location>
</feature>
<feature type="region of interest" description="Disordered" evidence="1">
    <location>
        <begin position="21"/>
        <end position="96"/>
    </location>
</feature>
<dbReference type="RefSeq" id="WP_184767125.1">
    <property type="nucleotide sequence ID" value="NZ_JACHGI010000001.1"/>
</dbReference>
<organism evidence="3 4">
    <name type="scientific">Aminobacter carboxidus</name>
    <dbReference type="NCBI Taxonomy" id="376165"/>
    <lineage>
        <taxon>Bacteria</taxon>
        <taxon>Pseudomonadati</taxon>
        <taxon>Pseudomonadota</taxon>
        <taxon>Alphaproteobacteria</taxon>
        <taxon>Hyphomicrobiales</taxon>
        <taxon>Phyllobacteriaceae</taxon>
        <taxon>Aminobacter</taxon>
    </lineage>
</organism>
<feature type="compositionally biased region" description="Pro residues" evidence="1">
    <location>
        <begin position="85"/>
        <end position="96"/>
    </location>
</feature>
<dbReference type="PROSITE" id="PS51257">
    <property type="entry name" value="PROKAR_LIPOPROTEIN"/>
    <property type="match status" value="1"/>
</dbReference>
<evidence type="ECO:0000313" key="4">
    <source>
        <dbReference type="Proteomes" id="UP000532373"/>
    </source>
</evidence>
<reference evidence="3 4" key="1">
    <citation type="submission" date="2020-08" db="EMBL/GenBank/DDBJ databases">
        <title>Genomic Encyclopedia of Type Strains, Phase IV (KMG-IV): sequencing the most valuable type-strain genomes for metagenomic binning, comparative biology and taxonomic classification.</title>
        <authorList>
            <person name="Goeker M."/>
        </authorList>
    </citation>
    <scope>NUCLEOTIDE SEQUENCE [LARGE SCALE GENOMIC DNA]</scope>
    <source>
        <strain evidence="3 4">DSM 17454</strain>
    </source>
</reference>
<dbReference type="Proteomes" id="UP000532373">
    <property type="component" value="Unassembled WGS sequence"/>
</dbReference>
<feature type="compositionally biased region" description="Polar residues" evidence="1">
    <location>
        <begin position="72"/>
        <end position="83"/>
    </location>
</feature>
<feature type="signal peptide" evidence="2">
    <location>
        <begin position="1"/>
        <end position="18"/>
    </location>
</feature>
<dbReference type="AlphaFoldDB" id="A0A8E1W9I4"/>
<proteinExistence type="predicted"/>
<gene>
    <name evidence="3" type="ORF">HNQ96_000382</name>
</gene>
<sequence>MKKLILASVSAIALFGVAACSDSNTDSTTTESVKPPVTEQPAPVTPAPATPEASPPATDDTTTKSITPAPDSGTSGEMQNTDPMQPKPVEPAAPAQ</sequence>
<comment type="caution">
    <text evidence="3">The sequence shown here is derived from an EMBL/GenBank/DDBJ whole genome shotgun (WGS) entry which is preliminary data.</text>
</comment>
<keyword evidence="2" id="KW-0732">Signal</keyword>
<evidence type="ECO:0000313" key="3">
    <source>
        <dbReference type="EMBL" id="MBB6464535.1"/>
    </source>
</evidence>
<feature type="chain" id="PRO_5034132231" evidence="2">
    <location>
        <begin position="19"/>
        <end position="96"/>
    </location>
</feature>
<accession>A0A8E1W9I4</accession>
<evidence type="ECO:0000256" key="1">
    <source>
        <dbReference type="SAM" id="MobiDB-lite"/>
    </source>
</evidence>
<name>A0A8E1W9I4_9HYPH</name>
<dbReference type="EMBL" id="JACHGI010000001">
    <property type="protein sequence ID" value="MBB6464535.1"/>
    <property type="molecule type" value="Genomic_DNA"/>
</dbReference>
<evidence type="ECO:0000256" key="2">
    <source>
        <dbReference type="SAM" id="SignalP"/>
    </source>
</evidence>
<feature type="compositionally biased region" description="Low complexity" evidence="1">
    <location>
        <begin position="50"/>
        <end position="60"/>
    </location>
</feature>